<dbReference type="PROSITE" id="PS00624">
    <property type="entry name" value="GMC_OXRED_2"/>
    <property type="match status" value="1"/>
</dbReference>
<evidence type="ECO:0000256" key="1">
    <source>
        <dbReference type="ARBA" id="ARBA00001974"/>
    </source>
</evidence>
<evidence type="ECO:0000256" key="3">
    <source>
        <dbReference type="ARBA" id="ARBA00022630"/>
    </source>
</evidence>
<comment type="cofactor">
    <cofactor evidence="1 6">
        <name>FAD</name>
        <dbReference type="ChEBI" id="CHEBI:57692"/>
    </cofactor>
</comment>
<dbReference type="GO" id="GO:0050660">
    <property type="term" value="F:flavin adenine dinucleotide binding"/>
    <property type="evidence" value="ECO:0007669"/>
    <property type="project" value="InterPro"/>
</dbReference>
<evidence type="ECO:0000313" key="10">
    <source>
        <dbReference type="Proteomes" id="UP000765509"/>
    </source>
</evidence>
<gene>
    <name evidence="9" type="ORF">O181_007645</name>
</gene>
<comment type="caution">
    <text evidence="9">The sequence shown here is derived from an EMBL/GenBank/DDBJ whole genome shotgun (WGS) entry which is preliminary data.</text>
</comment>
<keyword evidence="10" id="KW-1185">Reference proteome</keyword>
<feature type="signal peptide" evidence="7">
    <location>
        <begin position="1"/>
        <end position="18"/>
    </location>
</feature>
<dbReference type="InterPro" id="IPR012132">
    <property type="entry name" value="GMC_OxRdtase"/>
</dbReference>
<evidence type="ECO:0000256" key="7">
    <source>
        <dbReference type="SAM" id="SignalP"/>
    </source>
</evidence>
<dbReference type="PIRSF" id="PIRSF000137">
    <property type="entry name" value="Alcohol_oxidase"/>
    <property type="match status" value="1"/>
</dbReference>
<dbReference type="EMBL" id="AVOT02001723">
    <property type="protein sequence ID" value="MBW0467930.1"/>
    <property type="molecule type" value="Genomic_DNA"/>
</dbReference>
<feature type="active site" description="Proton acceptor" evidence="5">
    <location>
        <position position="579"/>
    </location>
</feature>
<dbReference type="Gene3D" id="3.30.560.10">
    <property type="entry name" value="Glucose Oxidase, domain 3"/>
    <property type="match status" value="1"/>
</dbReference>
<dbReference type="PANTHER" id="PTHR11552:SF147">
    <property type="entry name" value="CHOLINE DEHYDROGENASE, MITOCHONDRIAL"/>
    <property type="match status" value="1"/>
</dbReference>
<keyword evidence="7" id="KW-0732">Signal</keyword>
<dbReference type="Gene3D" id="3.50.50.60">
    <property type="entry name" value="FAD/NAD(P)-binding domain"/>
    <property type="match status" value="1"/>
</dbReference>
<evidence type="ECO:0000256" key="5">
    <source>
        <dbReference type="PIRSR" id="PIRSR000137-1"/>
    </source>
</evidence>
<feature type="chain" id="PRO_5040316983" description="Glucose-methanol-choline oxidoreductase N-terminal domain-containing protein" evidence="7">
    <location>
        <begin position="19"/>
        <end position="604"/>
    </location>
</feature>
<feature type="binding site" evidence="6">
    <location>
        <position position="104"/>
    </location>
    <ligand>
        <name>FAD</name>
        <dbReference type="ChEBI" id="CHEBI:57692"/>
    </ligand>
</feature>
<dbReference type="GO" id="GO:0016614">
    <property type="term" value="F:oxidoreductase activity, acting on CH-OH group of donors"/>
    <property type="evidence" value="ECO:0007669"/>
    <property type="project" value="InterPro"/>
</dbReference>
<dbReference type="Pfam" id="PF05199">
    <property type="entry name" value="GMC_oxred_C"/>
    <property type="match status" value="1"/>
</dbReference>
<proteinExistence type="inferred from homology"/>
<dbReference type="Pfam" id="PF00732">
    <property type="entry name" value="GMC_oxred_N"/>
    <property type="match status" value="1"/>
</dbReference>
<dbReference type="InterPro" id="IPR007867">
    <property type="entry name" value="GMC_OxRtase_C"/>
</dbReference>
<evidence type="ECO:0000256" key="4">
    <source>
        <dbReference type="ARBA" id="ARBA00022827"/>
    </source>
</evidence>
<dbReference type="SUPFAM" id="SSF51905">
    <property type="entry name" value="FAD/NAD(P)-binding domain"/>
    <property type="match status" value="1"/>
</dbReference>
<dbReference type="OrthoDB" id="269227at2759"/>
<reference evidence="9" key="1">
    <citation type="submission" date="2021-03" db="EMBL/GenBank/DDBJ databases">
        <title>Draft genome sequence of rust myrtle Austropuccinia psidii MF-1, a brazilian biotype.</title>
        <authorList>
            <person name="Quecine M.C."/>
            <person name="Pachon D.M.R."/>
            <person name="Bonatelli M.L."/>
            <person name="Correr F.H."/>
            <person name="Franceschini L.M."/>
            <person name="Leite T.F."/>
            <person name="Margarido G.R.A."/>
            <person name="Almeida C.A."/>
            <person name="Ferrarezi J.A."/>
            <person name="Labate C.A."/>
        </authorList>
    </citation>
    <scope>NUCLEOTIDE SEQUENCE</scope>
    <source>
        <strain evidence="9">MF-1</strain>
    </source>
</reference>
<evidence type="ECO:0000256" key="6">
    <source>
        <dbReference type="PIRSR" id="PIRSR000137-2"/>
    </source>
</evidence>
<accession>A0A9Q3BMT8</accession>
<feature type="binding site" evidence="6">
    <location>
        <position position="249"/>
    </location>
    <ligand>
        <name>FAD</name>
        <dbReference type="ChEBI" id="CHEBI:57692"/>
    </ligand>
</feature>
<keyword evidence="4 6" id="KW-0274">FAD</keyword>
<evidence type="ECO:0000313" key="9">
    <source>
        <dbReference type="EMBL" id="MBW0467930.1"/>
    </source>
</evidence>
<comment type="similarity">
    <text evidence="2">Belongs to the GMC oxidoreductase family.</text>
</comment>
<evidence type="ECO:0000259" key="8">
    <source>
        <dbReference type="PROSITE" id="PS00624"/>
    </source>
</evidence>
<dbReference type="Proteomes" id="UP000765509">
    <property type="component" value="Unassembled WGS sequence"/>
</dbReference>
<feature type="active site" description="Proton donor" evidence="5">
    <location>
        <position position="536"/>
    </location>
</feature>
<dbReference type="SUPFAM" id="SSF54373">
    <property type="entry name" value="FAD-linked reductases, C-terminal domain"/>
    <property type="match status" value="1"/>
</dbReference>
<dbReference type="PANTHER" id="PTHR11552">
    <property type="entry name" value="GLUCOSE-METHANOL-CHOLINE GMC OXIDOREDUCTASE"/>
    <property type="match status" value="1"/>
</dbReference>
<name>A0A9Q3BMT8_9BASI</name>
<feature type="domain" description="Glucose-methanol-choline oxidoreductase N-terminal" evidence="8">
    <location>
        <begin position="289"/>
        <end position="303"/>
    </location>
</feature>
<dbReference type="InterPro" id="IPR000172">
    <property type="entry name" value="GMC_OxRdtase_N"/>
</dbReference>
<evidence type="ECO:0000256" key="2">
    <source>
        <dbReference type="ARBA" id="ARBA00010790"/>
    </source>
</evidence>
<sequence>MKVISALPFLCLFYLAHGAPSSDSFDYIIVGGGTAGLALAGRLSEEPSLRVLVLEAGGTGYNHTGIKIPGLIGSTLGTHIDWNYWTVPQKNANNRRIPYPRGKVLGGSSAINFLASTKASRDDYDAIEKLGNPGWGWSEIDRLSKKSEGFLLPTNQSNLSYNVRDHGRFGPVATSFPKYVPPQFLPYFSASASVGHMRKGNDSFSGTVEGAFIFPSAIDDKSTRVTSSTAYYLPHQSRNNLFVKTNCEVNKLLLKKSVDKQIQILGVEYAKNGVVSQALASQEVILSAGSVGSPAILERSGIGKSDLLKTLKIPIALELEGVGSNLADHPIVLGTYRLRPGIVSADDLLRNATFAARQREIYAQTGGGLLGHAISLLDYQGFETAVGEDEMKKGLKLLKHDPRQMSLVQYQAVVERLRRGSAVEFALVNSFLEADSKPDPNTSYLTIAAMLQYPLSRGSVHIKSADPNESPSIDPGFLSHPFDEWLLAHFAKHARKIMAQLAFERVILNEQLPGPSVNTDKEWVESVKQRVRTEYHPLGTSSMMPLSDGGVVDPELKVYGTNNLRIVDASILPIHLATHPTMTVYAIAEKAAEMILRSKGLNRN</sequence>
<organism evidence="9 10">
    <name type="scientific">Austropuccinia psidii MF-1</name>
    <dbReference type="NCBI Taxonomy" id="1389203"/>
    <lineage>
        <taxon>Eukaryota</taxon>
        <taxon>Fungi</taxon>
        <taxon>Dikarya</taxon>
        <taxon>Basidiomycota</taxon>
        <taxon>Pucciniomycotina</taxon>
        <taxon>Pucciniomycetes</taxon>
        <taxon>Pucciniales</taxon>
        <taxon>Sphaerophragmiaceae</taxon>
        <taxon>Austropuccinia</taxon>
    </lineage>
</organism>
<dbReference type="InterPro" id="IPR036188">
    <property type="entry name" value="FAD/NAD-bd_sf"/>
</dbReference>
<dbReference type="AlphaFoldDB" id="A0A9Q3BMT8"/>
<keyword evidence="3" id="KW-0285">Flavoprotein</keyword>
<protein>
    <recommendedName>
        <fullName evidence="8">Glucose-methanol-choline oxidoreductase N-terminal domain-containing protein</fullName>
    </recommendedName>
</protein>